<dbReference type="PANTHER" id="PTHR43072:SF23">
    <property type="entry name" value="UPF0039 PROTEIN C11D3.02C"/>
    <property type="match status" value="1"/>
</dbReference>
<accession>F7NE43</accession>
<dbReference type="AlphaFoldDB" id="F7NE43"/>
<dbReference type="RefSeq" id="WP_004092085.1">
    <property type="nucleotide sequence ID" value="NZ_AFGF01000015.1"/>
</dbReference>
<dbReference type="SUPFAM" id="SSF55729">
    <property type="entry name" value="Acyl-CoA N-acyltransferases (Nat)"/>
    <property type="match status" value="1"/>
</dbReference>
<protein>
    <submittedName>
        <fullName evidence="4">GNAT family acetyltransferase</fullName>
    </submittedName>
</protein>
<evidence type="ECO:0000256" key="1">
    <source>
        <dbReference type="ARBA" id="ARBA00022679"/>
    </source>
</evidence>
<dbReference type="OrthoDB" id="9798006at2"/>
<dbReference type="CDD" id="cd04301">
    <property type="entry name" value="NAT_SF"/>
    <property type="match status" value="1"/>
</dbReference>
<feature type="domain" description="N-acetyltransferase" evidence="3">
    <location>
        <begin position="4"/>
        <end position="165"/>
    </location>
</feature>
<dbReference type="STRING" id="1009370.ALO_01529"/>
<dbReference type="EMBL" id="AFGF01000015">
    <property type="protein sequence ID" value="EGO65698.1"/>
    <property type="molecule type" value="Genomic_DNA"/>
</dbReference>
<dbReference type="PANTHER" id="PTHR43072">
    <property type="entry name" value="N-ACETYLTRANSFERASE"/>
    <property type="match status" value="1"/>
</dbReference>
<evidence type="ECO:0000259" key="3">
    <source>
        <dbReference type="PROSITE" id="PS51186"/>
    </source>
</evidence>
<dbReference type="Pfam" id="PF00583">
    <property type="entry name" value="Acetyltransf_1"/>
    <property type="match status" value="1"/>
</dbReference>
<keyword evidence="1 4" id="KW-0808">Transferase</keyword>
<organism evidence="4 5">
    <name type="scientific">Acetonema longum DSM 6540</name>
    <dbReference type="NCBI Taxonomy" id="1009370"/>
    <lineage>
        <taxon>Bacteria</taxon>
        <taxon>Bacillati</taxon>
        <taxon>Bacillota</taxon>
        <taxon>Negativicutes</taxon>
        <taxon>Acetonemataceae</taxon>
        <taxon>Acetonema</taxon>
    </lineage>
</organism>
<comment type="caution">
    <text evidence="4">The sequence shown here is derived from an EMBL/GenBank/DDBJ whole genome shotgun (WGS) entry which is preliminary data.</text>
</comment>
<dbReference type="GO" id="GO:0016747">
    <property type="term" value="F:acyltransferase activity, transferring groups other than amino-acyl groups"/>
    <property type="evidence" value="ECO:0007669"/>
    <property type="project" value="InterPro"/>
</dbReference>
<evidence type="ECO:0000313" key="4">
    <source>
        <dbReference type="EMBL" id="EGO65698.1"/>
    </source>
</evidence>
<sequence length="168" mass="18993">MTHCAIQTLTEAHLPAVLDIYNYYIQHTTATFHERPHTMEEMRQLVLFDNPRYQACVFTGPDGLVCGYFILTQYKKREAYDRTAEATVYLKPDHLGKGLGTLALSHLEKLAKERGIAVLMGVICAENQASVNLFAKNGYENCGHLRQVGIKFGRILDIVLYQKILTST</sequence>
<dbReference type="Proteomes" id="UP000003240">
    <property type="component" value="Unassembled WGS sequence"/>
</dbReference>
<dbReference type="PROSITE" id="PS51186">
    <property type="entry name" value="GNAT"/>
    <property type="match status" value="1"/>
</dbReference>
<keyword evidence="5" id="KW-1185">Reference proteome</keyword>
<evidence type="ECO:0000313" key="5">
    <source>
        <dbReference type="Proteomes" id="UP000003240"/>
    </source>
</evidence>
<reference evidence="4 5" key="1">
    <citation type="journal article" date="2011" name="EMBO J.">
        <title>Structural diversity of bacterial flagellar motors.</title>
        <authorList>
            <person name="Chen S."/>
            <person name="Beeby M."/>
            <person name="Murphy G.E."/>
            <person name="Leadbetter J.R."/>
            <person name="Hendrixson D.R."/>
            <person name="Briegel A."/>
            <person name="Li Z."/>
            <person name="Shi J."/>
            <person name="Tocheva E.I."/>
            <person name="Muller A."/>
            <person name="Dobro M.J."/>
            <person name="Jensen G.J."/>
        </authorList>
    </citation>
    <scope>NUCLEOTIDE SEQUENCE [LARGE SCALE GENOMIC DNA]</scope>
    <source>
        <strain evidence="4 5">DSM 6540</strain>
    </source>
</reference>
<dbReference type="Gene3D" id="3.40.630.30">
    <property type="match status" value="1"/>
</dbReference>
<dbReference type="InterPro" id="IPR000182">
    <property type="entry name" value="GNAT_dom"/>
</dbReference>
<gene>
    <name evidence="4" type="ORF">ALO_01529</name>
</gene>
<keyword evidence="2" id="KW-0012">Acyltransferase</keyword>
<dbReference type="eggNOG" id="COG1247">
    <property type="taxonomic scope" value="Bacteria"/>
</dbReference>
<proteinExistence type="predicted"/>
<name>F7NE43_9FIRM</name>
<dbReference type="InterPro" id="IPR016181">
    <property type="entry name" value="Acyl_CoA_acyltransferase"/>
</dbReference>
<evidence type="ECO:0000256" key="2">
    <source>
        <dbReference type="ARBA" id="ARBA00023315"/>
    </source>
</evidence>